<comment type="catalytic activity">
    <reaction evidence="13">
        <text>L-threonyl-[protein] + ATP = O-phospho-L-threonyl-[protein] + ADP + H(+)</text>
        <dbReference type="Rhea" id="RHEA:46608"/>
        <dbReference type="Rhea" id="RHEA-COMP:11060"/>
        <dbReference type="Rhea" id="RHEA-COMP:11605"/>
        <dbReference type="ChEBI" id="CHEBI:15378"/>
        <dbReference type="ChEBI" id="CHEBI:30013"/>
        <dbReference type="ChEBI" id="CHEBI:30616"/>
        <dbReference type="ChEBI" id="CHEBI:61977"/>
        <dbReference type="ChEBI" id="CHEBI:456216"/>
        <dbReference type="EC" id="2.7.11.21"/>
    </reaction>
</comment>
<dbReference type="InterPro" id="IPR017441">
    <property type="entry name" value="Protein_kinase_ATP_BS"/>
</dbReference>
<evidence type="ECO:0000259" key="19">
    <source>
        <dbReference type="PROSITE" id="PS51984"/>
    </source>
</evidence>
<evidence type="ECO:0000256" key="11">
    <source>
        <dbReference type="ARBA" id="ARBA00023212"/>
    </source>
</evidence>
<dbReference type="InterPro" id="IPR008266">
    <property type="entry name" value="Tyr_kinase_AS"/>
</dbReference>
<keyword evidence="9 15" id="KW-0067">ATP-binding</keyword>
<feature type="compositionally biased region" description="Polar residues" evidence="16">
    <location>
        <begin position="369"/>
        <end position="381"/>
    </location>
</feature>
<keyword evidence="5" id="KW-0723">Serine/threonine-protein kinase</keyword>
<dbReference type="Gene3D" id="2.40.50.930">
    <property type="match status" value="1"/>
</dbReference>
<feature type="domain" description="Cryptic POLO box 1 (CPB1)" evidence="19">
    <location>
        <begin position="441"/>
        <end position="582"/>
    </location>
</feature>
<evidence type="ECO:0000256" key="6">
    <source>
        <dbReference type="ARBA" id="ARBA00022679"/>
    </source>
</evidence>
<evidence type="ECO:0000256" key="15">
    <source>
        <dbReference type="PROSITE-ProRule" id="PRU10141"/>
    </source>
</evidence>
<dbReference type="Pfam" id="PF00069">
    <property type="entry name" value="Pkinase"/>
    <property type="match status" value="1"/>
</dbReference>
<dbReference type="GO" id="GO:0004674">
    <property type="term" value="F:protein serine/threonine kinase activity"/>
    <property type="evidence" value="ECO:0007669"/>
    <property type="project" value="UniProtKB-KW"/>
</dbReference>
<dbReference type="GO" id="GO:0005814">
    <property type="term" value="C:centriole"/>
    <property type="evidence" value="ECO:0007669"/>
    <property type="project" value="UniProtKB-SubCell"/>
</dbReference>
<dbReference type="PROSITE" id="PS50078">
    <property type="entry name" value="POLO_BOX"/>
    <property type="match status" value="1"/>
</dbReference>
<feature type="domain" description="Protein kinase" evidence="17">
    <location>
        <begin position="14"/>
        <end position="265"/>
    </location>
</feature>
<dbReference type="PANTHER" id="PTHR24345">
    <property type="entry name" value="SERINE/THREONINE-PROTEIN KINASE PLK"/>
    <property type="match status" value="1"/>
</dbReference>
<feature type="domain" description="POLO box" evidence="18">
    <location>
        <begin position="759"/>
        <end position="846"/>
    </location>
</feature>
<dbReference type="PROSITE" id="PS00109">
    <property type="entry name" value="PROTEIN_KINASE_TYR"/>
    <property type="match status" value="1"/>
</dbReference>
<name>A0AAV2TKQ2_CALDB</name>
<evidence type="ECO:0000256" key="5">
    <source>
        <dbReference type="ARBA" id="ARBA00022527"/>
    </source>
</evidence>
<keyword evidence="4" id="KW-0963">Cytoplasm</keyword>
<dbReference type="EC" id="2.7.11.21" evidence="2"/>
<dbReference type="FunFam" id="1.10.510.10:FF:000576">
    <property type="entry name" value="Serine/threonine-protein kinase PLK4"/>
    <property type="match status" value="1"/>
</dbReference>
<sequence>MIQSCSIGRDKRDFQIFELLGRGGFAQVYRAKSTITGQEVAIKMIDKTAMIQQGLANRVRREVEIHCRLKHPSILELYTCFEDANYVYLVLEMCHNGELQTYVKQNGPVTEDTARCYLKQLIDGILYLHSHNILHRDLTLSNLLLTKDMKIKIADFGLATKIEPGEEHTTMCGTPNYISPEVASHGQQTLETDVWSLGCMFYTLIIGHPPFDTREVRSTLNRVLAVDYELPPSVSPEAAHLIGCLLKRQPNERIKLQSILHHPFMQKKSLKQHSMGISNDSGIDSLTKTPSCILRHNVSTSNAHDTGIGSCPTFRSISPTSNHSHPEARCCSNFDSQFNSTSNMRVETLDSATRPQHPEQQHMMEISGDSGSNQVHSNPSRQPVPLPRPIPYTQARGPSSTSCFAACSPVVPGSVLQRNCNSELFHPASVKDGTQLTGRSVRGEKLSPLNSQRLRPMRTHTRLAIVNILDDSSVCLEFLKKESSPLHASNATGMKKSQTWVTEVMGISSTGDSIVIYQPNGGRGVPVNLPAPGQGDAEFDAGRPPAAQPGDAVNFYQLQDLPRRYVKKYQFGSKFVQMVRAHTPKLTVYTEQAKCMLMENAPLADFVAEFYSKGTRVTITNGESVRITQTPNPTGKGGDLIADNLILNSPESLSTLGDSERHLLDYTRKQWNWCRHVEDLLSHLSSPEVDRSYSVFPVVIGRRPKSSSISHSSSPPSQLKLQLYDNLPSPIVESPLLLELVGSCLRPFDESLPKRDRVDERRPVFVPNVGWAQQSSDRELQVNYNDGAQLTLLYDNAQVQSIGFTPPPSMNNMDPHPQHFTSTDHLPGNILQRLESVPIVIQRLLIGTNSDSSTVVR</sequence>
<dbReference type="EMBL" id="CAXLJL010000467">
    <property type="protein sequence ID" value="CAL5138027.1"/>
    <property type="molecule type" value="Genomic_DNA"/>
</dbReference>
<keyword evidence="10" id="KW-0832">Ubl conjugation</keyword>
<dbReference type="InterPro" id="IPR047108">
    <property type="entry name" value="Plk4-like_POLO_box_2_sf"/>
</dbReference>
<evidence type="ECO:0000256" key="8">
    <source>
        <dbReference type="ARBA" id="ARBA00022777"/>
    </source>
</evidence>
<dbReference type="InterPro" id="IPR011009">
    <property type="entry name" value="Kinase-like_dom_sf"/>
</dbReference>
<keyword evidence="8" id="KW-0418">Kinase</keyword>
<dbReference type="InterPro" id="IPR046437">
    <property type="entry name" value="Ser_Thr-PK_POLO_box_1_sf"/>
</dbReference>
<dbReference type="FunFam" id="3.30.200.20:FF:000042">
    <property type="entry name" value="Aurora kinase A"/>
    <property type="match status" value="1"/>
</dbReference>
<dbReference type="SUPFAM" id="SSF82615">
    <property type="entry name" value="Polo-box domain"/>
    <property type="match status" value="1"/>
</dbReference>
<evidence type="ECO:0000259" key="18">
    <source>
        <dbReference type="PROSITE" id="PS50078"/>
    </source>
</evidence>
<comment type="catalytic activity">
    <reaction evidence="14">
        <text>L-seryl-[protein] + ATP = O-phospho-L-seryl-[protein] + ADP + H(+)</text>
        <dbReference type="Rhea" id="RHEA:17989"/>
        <dbReference type="Rhea" id="RHEA-COMP:9863"/>
        <dbReference type="Rhea" id="RHEA-COMP:11604"/>
        <dbReference type="ChEBI" id="CHEBI:15378"/>
        <dbReference type="ChEBI" id="CHEBI:29999"/>
        <dbReference type="ChEBI" id="CHEBI:30616"/>
        <dbReference type="ChEBI" id="CHEBI:83421"/>
        <dbReference type="ChEBI" id="CHEBI:456216"/>
        <dbReference type="EC" id="2.7.11.21"/>
    </reaction>
</comment>
<evidence type="ECO:0000256" key="13">
    <source>
        <dbReference type="ARBA" id="ARBA00047802"/>
    </source>
</evidence>
<gene>
    <name evidence="21" type="ORF">CDAUBV1_LOCUS12543</name>
</gene>
<dbReference type="InterPro" id="IPR000959">
    <property type="entry name" value="POLO_box_dom"/>
</dbReference>
<dbReference type="Pfam" id="PF18190">
    <property type="entry name" value="Plk4_PB1"/>
    <property type="match status" value="1"/>
</dbReference>
<dbReference type="PROSITE" id="PS51985">
    <property type="entry name" value="CPB2"/>
    <property type="match status" value="1"/>
</dbReference>
<evidence type="ECO:0000259" key="20">
    <source>
        <dbReference type="PROSITE" id="PS51985"/>
    </source>
</evidence>
<evidence type="ECO:0000256" key="14">
    <source>
        <dbReference type="ARBA" id="ARBA00048347"/>
    </source>
</evidence>
<dbReference type="InterPro" id="IPR033699">
    <property type="entry name" value="POLO_box_Plk4_1"/>
</dbReference>
<dbReference type="PROSITE" id="PS00107">
    <property type="entry name" value="PROTEIN_KINASE_ATP"/>
    <property type="match status" value="1"/>
</dbReference>
<dbReference type="GO" id="GO:0005634">
    <property type="term" value="C:nucleus"/>
    <property type="evidence" value="ECO:0007669"/>
    <property type="project" value="TreeGrafter"/>
</dbReference>
<evidence type="ECO:0000256" key="4">
    <source>
        <dbReference type="ARBA" id="ARBA00022490"/>
    </source>
</evidence>
<evidence type="ECO:0000256" key="1">
    <source>
        <dbReference type="ARBA" id="ARBA00004114"/>
    </source>
</evidence>
<dbReference type="GO" id="GO:0005524">
    <property type="term" value="F:ATP binding"/>
    <property type="evidence" value="ECO:0007669"/>
    <property type="project" value="UniProtKB-UniRule"/>
</dbReference>
<feature type="binding site" evidence="15">
    <location>
        <position position="43"/>
    </location>
    <ligand>
        <name>ATP</name>
        <dbReference type="ChEBI" id="CHEBI:30616"/>
    </ligand>
</feature>
<evidence type="ECO:0000256" key="3">
    <source>
        <dbReference type="ARBA" id="ARBA00020245"/>
    </source>
</evidence>
<dbReference type="Proteomes" id="UP001497525">
    <property type="component" value="Unassembled WGS sequence"/>
</dbReference>
<evidence type="ECO:0000256" key="2">
    <source>
        <dbReference type="ARBA" id="ARBA00012424"/>
    </source>
</evidence>
<dbReference type="SUPFAM" id="SSF56112">
    <property type="entry name" value="Protein kinase-like (PK-like)"/>
    <property type="match status" value="1"/>
</dbReference>
<keyword evidence="6" id="KW-0808">Transferase</keyword>
<reference evidence="21" key="1">
    <citation type="submission" date="2024-06" db="EMBL/GenBank/DDBJ databases">
        <authorList>
            <person name="Liu X."/>
            <person name="Lenzi L."/>
            <person name="Haldenby T S."/>
            <person name="Uol C."/>
        </authorList>
    </citation>
    <scope>NUCLEOTIDE SEQUENCE</scope>
</reference>
<evidence type="ECO:0000256" key="7">
    <source>
        <dbReference type="ARBA" id="ARBA00022741"/>
    </source>
</evidence>
<dbReference type="AlphaFoldDB" id="A0AAV2TKQ2"/>
<dbReference type="PROSITE" id="PS50011">
    <property type="entry name" value="PROTEIN_KINASE_DOM"/>
    <property type="match status" value="1"/>
</dbReference>
<proteinExistence type="predicted"/>
<keyword evidence="11" id="KW-0206">Cytoskeleton</keyword>
<evidence type="ECO:0000256" key="10">
    <source>
        <dbReference type="ARBA" id="ARBA00022843"/>
    </source>
</evidence>
<evidence type="ECO:0000313" key="21">
    <source>
        <dbReference type="EMBL" id="CAL5138027.1"/>
    </source>
</evidence>
<dbReference type="Pfam" id="PF18409">
    <property type="entry name" value="Plk4_PB2"/>
    <property type="match status" value="1"/>
</dbReference>
<comment type="subcellular location">
    <subcellularLocation>
        <location evidence="1">Cytoplasm</location>
        <location evidence="1">Cytoskeleton</location>
        <location evidence="1">Microtubule organizing center</location>
        <location evidence="1">Centrosome</location>
        <location evidence="1">Centriole</location>
    </subcellularLocation>
</comment>
<evidence type="ECO:0000256" key="9">
    <source>
        <dbReference type="ARBA" id="ARBA00022840"/>
    </source>
</evidence>
<dbReference type="PROSITE" id="PS51984">
    <property type="entry name" value="CPB1"/>
    <property type="match status" value="1"/>
</dbReference>
<comment type="caution">
    <text evidence="21">The sequence shown here is derived from an EMBL/GenBank/DDBJ whole genome shotgun (WGS) entry which is preliminary data.</text>
</comment>
<dbReference type="Gene3D" id="1.10.510.10">
    <property type="entry name" value="Transferase(Phosphotransferase) domain 1"/>
    <property type="match status" value="1"/>
</dbReference>
<dbReference type="Gene3D" id="3.30.1120.130">
    <property type="match status" value="1"/>
</dbReference>
<dbReference type="CDD" id="cd13114">
    <property type="entry name" value="POLO_box_Plk4_1"/>
    <property type="match status" value="1"/>
</dbReference>
<dbReference type="InterPro" id="IPR033698">
    <property type="entry name" value="POLO_box_Plk4_2"/>
</dbReference>
<accession>A0AAV2TKQ2</accession>
<organism evidence="21 22">
    <name type="scientific">Calicophoron daubneyi</name>
    <name type="common">Rumen fluke</name>
    <name type="synonym">Paramphistomum daubneyi</name>
    <dbReference type="NCBI Taxonomy" id="300641"/>
    <lineage>
        <taxon>Eukaryota</taxon>
        <taxon>Metazoa</taxon>
        <taxon>Spiralia</taxon>
        <taxon>Lophotrochozoa</taxon>
        <taxon>Platyhelminthes</taxon>
        <taxon>Trematoda</taxon>
        <taxon>Digenea</taxon>
        <taxon>Plagiorchiida</taxon>
        <taxon>Pronocephalata</taxon>
        <taxon>Paramphistomoidea</taxon>
        <taxon>Paramphistomidae</taxon>
        <taxon>Calicophoron</taxon>
    </lineage>
</organism>
<evidence type="ECO:0000256" key="16">
    <source>
        <dbReference type="SAM" id="MobiDB-lite"/>
    </source>
</evidence>
<keyword evidence="7 15" id="KW-0547">Nucleotide-binding</keyword>
<evidence type="ECO:0000256" key="12">
    <source>
        <dbReference type="ARBA" id="ARBA00030332"/>
    </source>
</evidence>
<evidence type="ECO:0000259" key="17">
    <source>
        <dbReference type="PROSITE" id="PS50011"/>
    </source>
</evidence>
<feature type="region of interest" description="Disordered" evidence="16">
    <location>
        <begin position="349"/>
        <end position="386"/>
    </location>
</feature>
<dbReference type="Gene3D" id="3.30.1120.120">
    <property type="match status" value="1"/>
</dbReference>
<evidence type="ECO:0000313" key="22">
    <source>
        <dbReference type="Proteomes" id="UP001497525"/>
    </source>
</evidence>
<feature type="domain" description="Cryptic POLO box 2 (CPB2)" evidence="20">
    <location>
        <begin position="583"/>
        <end position="710"/>
    </location>
</feature>
<dbReference type="PANTHER" id="PTHR24345:SF91">
    <property type="entry name" value="SERINE_THREONINE-PROTEIN KINASE PLK4"/>
    <property type="match status" value="1"/>
</dbReference>
<dbReference type="InterPro" id="IPR000719">
    <property type="entry name" value="Prot_kinase_dom"/>
</dbReference>
<protein>
    <recommendedName>
        <fullName evidence="3">Serine/threonine-protein kinase PLK4</fullName>
        <ecNumber evidence="2">2.7.11.21</ecNumber>
    </recommendedName>
    <alternativeName>
        <fullName evidence="12">Polo-like kinase 4</fullName>
    </alternativeName>
</protein>